<evidence type="ECO:0000256" key="2">
    <source>
        <dbReference type="ARBA" id="ARBA00023125"/>
    </source>
</evidence>
<dbReference type="PROSITE" id="PS50956">
    <property type="entry name" value="HTH_ASNC_2"/>
    <property type="match status" value="1"/>
</dbReference>
<dbReference type="SUPFAM" id="SSF46785">
    <property type="entry name" value="Winged helix' DNA-binding domain"/>
    <property type="match status" value="1"/>
</dbReference>
<dbReference type="InterPro" id="IPR000485">
    <property type="entry name" value="AsnC-type_HTH_dom"/>
</dbReference>
<accession>A0A4P6JQ55</accession>
<dbReference type="GO" id="GO:0043200">
    <property type="term" value="P:response to amino acid"/>
    <property type="evidence" value="ECO:0007669"/>
    <property type="project" value="TreeGrafter"/>
</dbReference>
<dbReference type="GO" id="GO:0043565">
    <property type="term" value="F:sequence-specific DNA binding"/>
    <property type="evidence" value="ECO:0007669"/>
    <property type="project" value="InterPro"/>
</dbReference>
<organism evidence="5 6">
    <name type="scientific">Ktedonosporobacter rubrisoli</name>
    <dbReference type="NCBI Taxonomy" id="2509675"/>
    <lineage>
        <taxon>Bacteria</taxon>
        <taxon>Bacillati</taxon>
        <taxon>Chloroflexota</taxon>
        <taxon>Ktedonobacteria</taxon>
        <taxon>Ktedonobacterales</taxon>
        <taxon>Ktedonosporobacteraceae</taxon>
        <taxon>Ktedonosporobacter</taxon>
    </lineage>
</organism>
<keyword evidence="3" id="KW-0804">Transcription</keyword>
<dbReference type="Gene3D" id="3.30.70.920">
    <property type="match status" value="1"/>
</dbReference>
<dbReference type="Proteomes" id="UP000290365">
    <property type="component" value="Chromosome"/>
</dbReference>
<dbReference type="InterPro" id="IPR019887">
    <property type="entry name" value="Tscrpt_reg_AsnC/Lrp_C"/>
</dbReference>
<dbReference type="PANTHER" id="PTHR30154">
    <property type="entry name" value="LEUCINE-RESPONSIVE REGULATORY PROTEIN"/>
    <property type="match status" value="1"/>
</dbReference>
<dbReference type="OrthoDB" id="34294at2"/>
<dbReference type="Pfam" id="PF13412">
    <property type="entry name" value="HTH_24"/>
    <property type="match status" value="1"/>
</dbReference>
<protein>
    <submittedName>
        <fullName evidence="5">Lrp/AsnC family transcriptional regulator</fullName>
    </submittedName>
</protein>
<evidence type="ECO:0000259" key="4">
    <source>
        <dbReference type="PROSITE" id="PS50956"/>
    </source>
</evidence>
<dbReference type="EMBL" id="CP035758">
    <property type="protein sequence ID" value="QBD77538.1"/>
    <property type="molecule type" value="Genomic_DNA"/>
</dbReference>
<evidence type="ECO:0000256" key="3">
    <source>
        <dbReference type="ARBA" id="ARBA00023163"/>
    </source>
</evidence>
<dbReference type="AlphaFoldDB" id="A0A4P6JQ55"/>
<dbReference type="PRINTS" id="PR00033">
    <property type="entry name" value="HTHASNC"/>
</dbReference>
<dbReference type="CDD" id="cd00090">
    <property type="entry name" value="HTH_ARSR"/>
    <property type="match status" value="1"/>
</dbReference>
<dbReference type="SUPFAM" id="SSF54909">
    <property type="entry name" value="Dimeric alpha+beta barrel"/>
    <property type="match status" value="1"/>
</dbReference>
<dbReference type="InterPro" id="IPR036388">
    <property type="entry name" value="WH-like_DNA-bd_sf"/>
</dbReference>
<proteinExistence type="predicted"/>
<name>A0A4P6JQ55_KTERU</name>
<reference evidence="5 6" key="1">
    <citation type="submission" date="2019-01" db="EMBL/GenBank/DDBJ databases">
        <title>Ktedonosporobacter rubrisoli SCAWS-G2.</title>
        <authorList>
            <person name="Huang Y."/>
            <person name="Yan B."/>
        </authorList>
    </citation>
    <scope>NUCLEOTIDE SEQUENCE [LARGE SCALE GENOMIC DNA]</scope>
    <source>
        <strain evidence="5 6">SCAWS-G2</strain>
    </source>
</reference>
<feature type="domain" description="HTH asnC-type" evidence="4">
    <location>
        <begin position="9"/>
        <end position="70"/>
    </location>
</feature>
<dbReference type="InterPro" id="IPR011991">
    <property type="entry name" value="ArsR-like_HTH"/>
</dbReference>
<dbReference type="FunFam" id="1.10.10.10:FF:000186">
    <property type="entry name" value="AsnC family transcriptional regulator"/>
    <property type="match status" value="1"/>
</dbReference>
<evidence type="ECO:0000256" key="1">
    <source>
        <dbReference type="ARBA" id="ARBA00023015"/>
    </source>
</evidence>
<keyword evidence="2" id="KW-0238">DNA-binding</keyword>
<evidence type="ECO:0000313" key="5">
    <source>
        <dbReference type="EMBL" id="QBD77538.1"/>
    </source>
</evidence>
<dbReference type="Pfam" id="PF01037">
    <property type="entry name" value="AsnC_trans_reg"/>
    <property type="match status" value="1"/>
</dbReference>
<dbReference type="InterPro" id="IPR011008">
    <property type="entry name" value="Dimeric_a/b-barrel"/>
</dbReference>
<dbReference type="GO" id="GO:0005829">
    <property type="term" value="C:cytosol"/>
    <property type="evidence" value="ECO:0007669"/>
    <property type="project" value="TreeGrafter"/>
</dbReference>
<dbReference type="InterPro" id="IPR019888">
    <property type="entry name" value="Tscrpt_reg_AsnC-like"/>
</dbReference>
<dbReference type="InterPro" id="IPR019885">
    <property type="entry name" value="Tscrpt_reg_HTH_AsnC-type_CS"/>
</dbReference>
<dbReference type="InterPro" id="IPR036390">
    <property type="entry name" value="WH_DNA-bd_sf"/>
</dbReference>
<gene>
    <name evidence="5" type="ORF">EPA93_16685</name>
</gene>
<keyword evidence="1" id="KW-0805">Transcription regulation</keyword>
<sequence>MSFEVEKLLDETGWRLLFELQENARLSYHELGQRVGLSSPAVADRIRRMEEAGIISGYHAEVNLARVGLPIMALIRLKGMTGQSCQRVAAMASEIPEVIECYRVTGSDMVVIKAVASSVDHLESIVNQLNLYGLPSTSIVFSNPLQRRTITQEMVQRTGKENLLSRTELPHM</sequence>
<evidence type="ECO:0000313" key="6">
    <source>
        <dbReference type="Proteomes" id="UP000290365"/>
    </source>
</evidence>
<dbReference type="PANTHER" id="PTHR30154:SF53">
    <property type="entry name" value="HTH-TYPE TRANSCRIPTIONAL REGULATOR LRPC"/>
    <property type="match status" value="1"/>
</dbReference>
<dbReference type="SMART" id="SM00344">
    <property type="entry name" value="HTH_ASNC"/>
    <property type="match status" value="1"/>
</dbReference>
<dbReference type="PROSITE" id="PS00519">
    <property type="entry name" value="HTH_ASNC_1"/>
    <property type="match status" value="1"/>
</dbReference>
<dbReference type="RefSeq" id="WP_129888594.1">
    <property type="nucleotide sequence ID" value="NZ_CP035758.1"/>
</dbReference>
<dbReference type="Gene3D" id="1.10.10.10">
    <property type="entry name" value="Winged helix-like DNA-binding domain superfamily/Winged helix DNA-binding domain"/>
    <property type="match status" value="1"/>
</dbReference>
<keyword evidence="6" id="KW-1185">Reference proteome</keyword>
<dbReference type="KEGG" id="kbs:EPA93_16685"/>